<gene>
    <name evidence="2" type="ORF">FF098_007255</name>
    <name evidence="1" type="ORF">GCM10011355_14590</name>
</gene>
<dbReference type="Pfam" id="PF04748">
    <property type="entry name" value="Polysacc_deac_2"/>
    <property type="match status" value="1"/>
</dbReference>
<dbReference type="CDD" id="cd10936">
    <property type="entry name" value="CE4_DAC2"/>
    <property type="match status" value="1"/>
</dbReference>
<dbReference type="PANTHER" id="PTHR30105:SF2">
    <property type="entry name" value="DIVERGENT POLYSACCHARIDE DEACETYLASE SUPERFAMILY"/>
    <property type="match status" value="1"/>
</dbReference>
<dbReference type="InterPro" id="IPR011330">
    <property type="entry name" value="Glyco_hydro/deAcase_b/a-brl"/>
</dbReference>
<comment type="caution">
    <text evidence="1">The sequence shown here is derived from an EMBL/GenBank/DDBJ whole genome shotgun (WGS) entry which is preliminary data.</text>
</comment>
<evidence type="ECO:0000313" key="1">
    <source>
        <dbReference type="EMBL" id="GGH96215.1"/>
    </source>
</evidence>
<evidence type="ECO:0000313" key="2">
    <source>
        <dbReference type="EMBL" id="NHK27694.1"/>
    </source>
</evidence>
<evidence type="ECO:0000313" key="3">
    <source>
        <dbReference type="Proteomes" id="UP000621856"/>
    </source>
</evidence>
<dbReference type="RefSeq" id="WP_166426374.1">
    <property type="nucleotide sequence ID" value="NZ_BMGZ01000001.1"/>
</dbReference>
<dbReference type="GO" id="GO:0005975">
    <property type="term" value="P:carbohydrate metabolic process"/>
    <property type="evidence" value="ECO:0007669"/>
    <property type="project" value="InterPro"/>
</dbReference>
<keyword evidence="4" id="KW-1185">Reference proteome</keyword>
<dbReference type="Gene3D" id="3.20.20.370">
    <property type="entry name" value="Glycoside hydrolase/deacetylase"/>
    <property type="match status" value="1"/>
</dbReference>
<protein>
    <submittedName>
        <fullName evidence="2">Divergent polysaccharide deacetylase family protein</fullName>
    </submittedName>
</protein>
<dbReference type="Proteomes" id="UP000621856">
    <property type="component" value="Unassembled WGS sequence"/>
</dbReference>
<dbReference type="SUPFAM" id="SSF88713">
    <property type="entry name" value="Glycoside hydrolase/deacetylase"/>
    <property type="match status" value="1"/>
</dbReference>
<reference evidence="1" key="1">
    <citation type="journal article" date="2014" name="Int. J. Syst. Evol. Microbiol.">
        <title>Complete genome sequence of Corynebacterium casei LMG S-19264T (=DSM 44701T), isolated from a smear-ripened cheese.</title>
        <authorList>
            <consortium name="US DOE Joint Genome Institute (JGI-PGF)"/>
            <person name="Walter F."/>
            <person name="Albersmeier A."/>
            <person name="Kalinowski J."/>
            <person name="Ruckert C."/>
        </authorList>
    </citation>
    <scope>NUCLEOTIDE SEQUENCE</scope>
    <source>
        <strain evidence="1">CGMCC 1.14984</strain>
    </source>
</reference>
<name>A0A8J3ER42_9PROT</name>
<accession>A0A8J3ER42</accession>
<reference evidence="2 4" key="2">
    <citation type="submission" date="2020-02" db="EMBL/GenBank/DDBJ databases">
        <title>Genome sequence of Parvularcula flava strain NH6-79.</title>
        <authorList>
            <person name="Abdul Karim M.H."/>
            <person name="Lam M.Q."/>
            <person name="Chen S.J."/>
            <person name="Yahya A."/>
            <person name="Shahir S."/>
            <person name="Shamsir M.S."/>
            <person name="Chong C.S."/>
        </authorList>
    </citation>
    <scope>NUCLEOTIDE SEQUENCE [LARGE SCALE GENOMIC DNA]</scope>
    <source>
        <strain evidence="2 4">NH6-79</strain>
    </source>
</reference>
<sequence>MKFFPEKQTVSRRIIRSVQMAVLLALGVLVGGTIAYGIGSGVAVDSREMAVVETGEAESAPVLPAATRAAFFDTGSEKLLATRREVPAATAGTGDRPKIVIIIDDIGMNRRAFDKLVLLPEAMTFSILPYASDAQLYADLARRTGHDVMLHLPMAPAGADGVSSAGPDTLRLADSPAELRRKLALNLGKFSGYSGINNHMGSGLTADPFRMEIVLERIERDGVYFIDSVTSGATAVEAAAGQTGTAYIHRDVFLDSDYEEVTEETVAAQLRLLESVARSKGYAIGIGHPYNSTVAALQDWSATAGARGFEVITASALVEWLETPVEEEVEEPKAMARLR</sequence>
<dbReference type="AlphaFoldDB" id="A0A8J3ER42"/>
<reference evidence="1" key="3">
    <citation type="submission" date="2020-09" db="EMBL/GenBank/DDBJ databases">
        <authorList>
            <person name="Sun Q."/>
            <person name="Zhou Y."/>
        </authorList>
    </citation>
    <scope>NUCLEOTIDE SEQUENCE</scope>
    <source>
        <strain evidence="1">CGMCC 1.14984</strain>
    </source>
</reference>
<dbReference type="EMBL" id="VCJR02000001">
    <property type="protein sequence ID" value="NHK27694.1"/>
    <property type="molecule type" value="Genomic_DNA"/>
</dbReference>
<organism evidence="1 3">
    <name type="scientific">Aquisalinus luteolus</name>
    <dbReference type="NCBI Taxonomy" id="1566827"/>
    <lineage>
        <taxon>Bacteria</taxon>
        <taxon>Pseudomonadati</taxon>
        <taxon>Pseudomonadota</taxon>
        <taxon>Alphaproteobacteria</taxon>
        <taxon>Parvularculales</taxon>
        <taxon>Parvularculaceae</taxon>
        <taxon>Aquisalinus</taxon>
    </lineage>
</organism>
<dbReference type="InterPro" id="IPR006837">
    <property type="entry name" value="Divergent_DAC"/>
</dbReference>
<dbReference type="PANTHER" id="PTHR30105">
    <property type="entry name" value="UNCHARACTERIZED YIBQ-RELATED"/>
    <property type="match status" value="1"/>
</dbReference>
<proteinExistence type="predicted"/>
<evidence type="ECO:0000313" key="4">
    <source>
        <dbReference type="Proteomes" id="UP000818603"/>
    </source>
</evidence>
<dbReference type="EMBL" id="BMGZ01000001">
    <property type="protein sequence ID" value="GGH96215.1"/>
    <property type="molecule type" value="Genomic_DNA"/>
</dbReference>
<dbReference type="Proteomes" id="UP000818603">
    <property type="component" value="Unassembled WGS sequence"/>
</dbReference>